<proteinExistence type="predicted"/>
<dbReference type="Proteomes" id="UP000814033">
    <property type="component" value="Unassembled WGS sequence"/>
</dbReference>
<keyword evidence="2" id="KW-1185">Reference proteome</keyword>
<evidence type="ECO:0000313" key="1">
    <source>
        <dbReference type="EMBL" id="KAI0043004.1"/>
    </source>
</evidence>
<reference evidence="1" key="2">
    <citation type="journal article" date="2022" name="New Phytol.">
        <title>Evolutionary transition to the ectomycorrhizal habit in the genomes of a hyperdiverse lineage of mushroom-forming fungi.</title>
        <authorList>
            <person name="Looney B."/>
            <person name="Miyauchi S."/>
            <person name="Morin E."/>
            <person name="Drula E."/>
            <person name="Courty P.E."/>
            <person name="Kohler A."/>
            <person name="Kuo A."/>
            <person name="LaButti K."/>
            <person name="Pangilinan J."/>
            <person name="Lipzen A."/>
            <person name="Riley R."/>
            <person name="Andreopoulos W."/>
            <person name="He G."/>
            <person name="Johnson J."/>
            <person name="Nolan M."/>
            <person name="Tritt A."/>
            <person name="Barry K.W."/>
            <person name="Grigoriev I.V."/>
            <person name="Nagy L.G."/>
            <person name="Hibbett D."/>
            <person name="Henrissat B."/>
            <person name="Matheny P.B."/>
            <person name="Labbe J."/>
            <person name="Martin F.M."/>
        </authorList>
    </citation>
    <scope>NUCLEOTIDE SEQUENCE</scope>
    <source>
        <strain evidence="1">FP105234-sp</strain>
    </source>
</reference>
<name>A0ACB8RGG8_9AGAM</name>
<dbReference type="EMBL" id="MU276037">
    <property type="protein sequence ID" value="KAI0043004.1"/>
    <property type="molecule type" value="Genomic_DNA"/>
</dbReference>
<accession>A0ACB8RGG8</accession>
<organism evidence="1 2">
    <name type="scientific">Auriscalpium vulgare</name>
    <dbReference type="NCBI Taxonomy" id="40419"/>
    <lineage>
        <taxon>Eukaryota</taxon>
        <taxon>Fungi</taxon>
        <taxon>Dikarya</taxon>
        <taxon>Basidiomycota</taxon>
        <taxon>Agaricomycotina</taxon>
        <taxon>Agaricomycetes</taxon>
        <taxon>Russulales</taxon>
        <taxon>Auriscalpiaceae</taxon>
        <taxon>Auriscalpium</taxon>
    </lineage>
</organism>
<evidence type="ECO:0000313" key="2">
    <source>
        <dbReference type="Proteomes" id="UP000814033"/>
    </source>
</evidence>
<reference evidence="1" key="1">
    <citation type="submission" date="2021-02" db="EMBL/GenBank/DDBJ databases">
        <authorList>
            <consortium name="DOE Joint Genome Institute"/>
            <person name="Ahrendt S."/>
            <person name="Looney B.P."/>
            <person name="Miyauchi S."/>
            <person name="Morin E."/>
            <person name="Drula E."/>
            <person name="Courty P.E."/>
            <person name="Chicoki N."/>
            <person name="Fauchery L."/>
            <person name="Kohler A."/>
            <person name="Kuo A."/>
            <person name="Labutti K."/>
            <person name="Pangilinan J."/>
            <person name="Lipzen A."/>
            <person name="Riley R."/>
            <person name="Andreopoulos W."/>
            <person name="He G."/>
            <person name="Johnson J."/>
            <person name="Barry K.W."/>
            <person name="Grigoriev I.V."/>
            <person name="Nagy L."/>
            <person name="Hibbett D."/>
            <person name="Henrissat B."/>
            <person name="Matheny P.B."/>
            <person name="Labbe J."/>
            <person name="Martin F."/>
        </authorList>
    </citation>
    <scope>NUCLEOTIDE SEQUENCE</scope>
    <source>
        <strain evidence="1">FP105234-sp</strain>
    </source>
</reference>
<gene>
    <name evidence="1" type="ORF">FA95DRAFT_503359</name>
</gene>
<comment type="caution">
    <text evidence="1">The sequence shown here is derived from an EMBL/GenBank/DDBJ whole genome shotgun (WGS) entry which is preliminary data.</text>
</comment>
<protein>
    <submittedName>
        <fullName evidence="1">Uncharacterized protein</fullName>
    </submittedName>
</protein>
<sequence>MHVPSARSTNPSPDQHSCSRTHPAHSSPPGEDAQSTSRQAFILINADNGNRRELGGESKDLTIWRNSSASPERTRPLLLARPLALCRPTVFCSRDSAPTPALHLYRSILWLLMNVMKRSPAVSVEVIYVATVIDVFGVAVLAKVDLARLPCTPAPHARTPAELVVAQQTVTDVVGGVIPGISHIARFSPVASTMRRDCAIRRGCVGALNALLYFTQSR</sequence>